<evidence type="ECO:0000313" key="1">
    <source>
        <dbReference type="EMBL" id="NMM50056.1"/>
    </source>
</evidence>
<protein>
    <submittedName>
        <fullName evidence="1">Uncharacterized protein</fullName>
    </submittedName>
</protein>
<dbReference type="EMBL" id="JABBNU010000010">
    <property type="protein sequence ID" value="NMM50056.1"/>
    <property type="molecule type" value="Genomic_DNA"/>
</dbReference>
<evidence type="ECO:0000313" key="2">
    <source>
        <dbReference type="Proteomes" id="UP000559010"/>
    </source>
</evidence>
<organism evidence="1 2">
    <name type="scientific">Marinigracilibium pacificum</name>
    <dbReference type="NCBI Taxonomy" id="2729599"/>
    <lineage>
        <taxon>Bacteria</taxon>
        <taxon>Pseudomonadati</taxon>
        <taxon>Bacteroidota</taxon>
        <taxon>Cytophagia</taxon>
        <taxon>Cytophagales</taxon>
        <taxon>Flammeovirgaceae</taxon>
        <taxon>Marinigracilibium</taxon>
    </lineage>
</organism>
<gene>
    <name evidence="1" type="ORF">HH304_16735</name>
</gene>
<reference evidence="1 2" key="1">
    <citation type="submission" date="2020-04" db="EMBL/GenBank/DDBJ databases">
        <title>Flammeovirgaceae bacterium KN852 isolated from deep sea.</title>
        <authorList>
            <person name="Zhang D.-C."/>
        </authorList>
    </citation>
    <scope>NUCLEOTIDE SEQUENCE [LARGE SCALE GENOMIC DNA]</scope>
    <source>
        <strain evidence="1 2">KN852</strain>
    </source>
</reference>
<dbReference type="RefSeq" id="WP_169684147.1">
    <property type="nucleotide sequence ID" value="NZ_JABBNU010000010.1"/>
</dbReference>
<dbReference type="AlphaFoldDB" id="A0A848J2R1"/>
<dbReference type="Proteomes" id="UP000559010">
    <property type="component" value="Unassembled WGS sequence"/>
</dbReference>
<keyword evidence="2" id="KW-1185">Reference proteome</keyword>
<sequence length="72" mass="7934">MKFTPDSPPEDGQNIFIAGTDLEPNKIVKATYSGKSADERGSNEIGSHHLSKWLVFDNESEAIEALIDKLDD</sequence>
<proteinExistence type="predicted"/>
<name>A0A848J2R1_9BACT</name>
<comment type="caution">
    <text evidence="1">The sequence shown here is derived from an EMBL/GenBank/DDBJ whole genome shotgun (WGS) entry which is preliminary data.</text>
</comment>
<accession>A0A848J2R1</accession>